<dbReference type="Pfam" id="PF12928">
    <property type="entry name" value="tRNA_int_end_N2"/>
    <property type="match status" value="1"/>
</dbReference>
<reference evidence="6 7" key="2">
    <citation type="submission" date="2025-04" db="UniProtKB">
        <authorList>
            <consortium name="RefSeq"/>
        </authorList>
    </citation>
    <scope>IDENTIFICATION</scope>
    <source>
        <tissue evidence="6 7">Etiolated seedlings</tissue>
    </source>
</reference>
<reference evidence="5" key="1">
    <citation type="journal article" date="2013" name="Nat. Biotechnol.">
        <title>Draft genome sequence of chickpea (Cicer arietinum) provides a resource for trait improvement.</title>
        <authorList>
            <person name="Varshney R.K."/>
            <person name="Song C."/>
            <person name="Saxena R.K."/>
            <person name="Azam S."/>
            <person name="Yu S."/>
            <person name="Sharpe A.G."/>
            <person name="Cannon S."/>
            <person name="Baek J."/>
            <person name="Rosen B.D."/>
            <person name="Tar'an B."/>
            <person name="Millan T."/>
            <person name="Zhang X."/>
            <person name="Ramsay L.D."/>
            <person name="Iwata A."/>
            <person name="Wang Y."/>
            <person name="Nelson W."/>
            <person name="Farmer A.D."/>
            <person name="Gaur P.M."/>
            <person name="Soderlund C."/>
            <person name="Penmetsa R.V."/>
            <person name="Xu C."/>
            <person name="Bharti A.K."/>
            <person name="He W."/>
            <person name="Winter P."/>
            <person name="Zhao S."/>
            <person name="Hane J.K."/>
            <person name="Carrasquilla-Garcia N."/>
            <person name="Condie J.A."/>
            <person name="Upadhyaya H.D."/>
            <person name="Luo M.C."/>
            <person name="Thudi M."/>
            <person name="Gowda C.L."/>
            <person name="Singh N.P."/>
            <person name="Lichtenzveig J."/>
            <person name="Gali K.K."/>
            <person name="Rubio J."/>
            <person name="Nadarajan N."/>
            <person name="Dolezel J."/>
            <person name="Bansal K.C."/>
            <person name="Xu X."/>
            <person name="Edwards D."/>
            <person name="Zhang G."/>
            <person name="Kahl G."/>
            <person name="Gil J."/>
            <person name="Singh K.B."/>
            <person name="Datta S.K."/>
            <person name="Jackson S.A."/>
            <person name="Wang J."/>
            <person name="Cook D.R."/>
        </authorList>
    </citation>
    <scope>NUCLEOTIDE SEQUENCE [LARGE SCALE GENOMIC DNA]</scope>
    <source>
        <strain evidence="5">cv. CDC Frontier</strain>
    </source>
</reference>
<evidence type="ECO:0000313" key="5">
    <source>
        <dbReference type="Proteomes" id="UP000087171"/>
    </source>
</evidence>
<evidence type="ECO:0000256" key="3">
    <source>
        <dbReference type="SAM" id="MobiDB-lite"/>
    </source>
</evidence>
<dbReference type="eggNOG" id="KOG4772">
    <property type="taxonomic scope" value="Eukaryota"/>
</dbReference>
<dbReference type="RefSeq" id="XP_012569335.1">
    <property type="nucleotide sequence ID" value="XM_012713881.2"/>
</dbReference>
<dbReference type="RefSeq" id="XP_073222115.1">
    <property type="nucleotide sequence ID" value="XM_073366014.1"/>
</dbReference>
<evidence type="ECO:0000256" key="1">
    <source>
        <dbReference type="ARBA" id="ARBA00005736"/>
    </source>
</evidence>
<comment type="similarity">
    <text evidence="1">Belongs to the SEN54 family.</text>
</comment>
<evidence type="ECO:0000313" key="8">
    <source>
        <dbReference type="RefSeq" id="XP_027188374.1"/>
    </source>
</evidence>
<evidence type="ECO:0000313" key="6">
    <source>
        <dbReference type="RefSeq" id="XP_012569335.1"/>
    </source>
</evidence>
<dbReference type="RefSeq" id="XP_027188373.1">
    <property type="nucleotide sequence ID" value="XM_027332572.1"/>
</dbReference>
<evidence type="ECO:0000313" key="7">
    <source>
        <dbReference type="RefSeq" id="XP_027188373.1"/>
    </source>
</evidence>
<dbReference type="Proteomes" id="UP000087171">
    <property type="component" value="Chromosome Ca3"/>
</dbReference>
<dbReference type="GeneID" id="101497379"/>
<dbReference type="OrthoDB" id="408683at2759"/>
<sequence>MEQKVWGCSSNEDSGEDDDDVFLQNESDDEQFHFSPASLPKLQFRNTKSKGRWNEEMGMAEVFEKNGKMWVTTGIVRKGKTYTSIEETLYLMELGALDLLDNGDRSISLIEMYEKVAGEKSGCCWELFEAYRHLKSLGYIIGRHGVAWSLKSIRSSLKSTASEGTEDSKQFVDMVSNVELSINKLFSDLKINDLNPDFDVYLPNNRFRKSSPGDPDFLLYLSRGHLPSRAEIEALERQCGRIPLKICLVTEGKVSFFSFDKVELPVLP</sequence>
<protein>
    <submittedName>
        <fullName evidence="6 7">tRNA-splicing endonuclease subunit Sen54-like isoform X1</fullName>
    </submittedName>
</protein>
<evidence type="ECO:0000256" key="2">
    <source>
        <dbReference type="ARBA" id="ARBA00022694"/>
    </source>
</evidence>
<gene>
    <name evidence="6 7 8" type="primary">LOC101497379</name>
</gene>
<proteinExistence type="inferred from homology"/>
<keyword evidence="5" id="KW-1185">Reference proteome</keyword>
<accession>A0A1S3E0R6</accession>
<dbReference type="KEGG" id="cam:101497379"/>
<dbReference type="GO" id="GO:0000379">
    <property type="term" value="P:tRNA-type intron splice site recognition and cleavage"/>
    <property type="evidence" value="ECO:0007669"/>
    <property type="project" value="TreeGrafter"/>
</dbReference>
<organism evidence="5 6">
    <name type="scientific">Cicer arietinum</name>
    <name type="common">Chickpea</name>
    <name type="synonym">Garbanzo</name>
    <dbReference type="NCBI Taxonomy" id="3827"/>
    <lineage>
        <taxon>Eukaryota</taxon>
        <taxon>Viridiplantae</taxon>
        <taxon>Streptophyta</taxon>
        <taxon>Embryophyta</taxon>
        <taxon>Tracheophyta</taxon>
        <taxon>Spermatophyta</taxon>
        <taxon>Magnoliopsida</taxon>
        <taxon>eudicotyledons</taxon>
        <taxon>Gunneridae</taxon>
        <taxon>Pentapetalae</taxon>
        <taxon>rosids</taxon>
        <taxon>fabids</taxon>
        <taxon>Fabales</taxon>
        <taxon>Fabaceae</taxon>
        <taxon>Papilionoideae</taxon>
        <taxon>50 kb inversion clade</taxon>
        <taxon>NPAAA clade</taxon>
        <taxon>Hologalegina</taxon>
        <taxon>IRL clade</taxon>
        <taxon>Cicereae</taxon>
        <taxon>Cicer</taxon>
    </lineage>
</organism>
<dbReference type="AlphaFoldDB" id="A0A1S3E0R6"/>
<keyword evidence="2" id="KW-0819">tRNA processing</keyword>
<name>A0A1S3E0R6_CICAR</name>
<dbReference type="PANTHER" id="PTHR21027:SF1">
    <property type="entry name" value="TRNA-SPLICING ENDONUCLEASE SUBUNIT SEN54"/>
    <property type="match status" value="1"/>
</dbReference>
<dbReference type="STRING" id="3827.A0A1S3E0R6"/>
<dbReference type="RefSeq" id="XP_027188374.1">
    <property type="nucleotide sequence ID" value="XM_027332573.1"/>
</dbReference>
<dbReference type="PANTHER" id="PTHR21027">
    <property type="entry name" value="TRNA-SPLICING ENDONUCLEASE SUBUNIT SEN54"/>
    <property type="match status" value="1"/>
</dbReference>
<dbReference type="GO" id="GO:0000214">
    <property type="term" value="C:tRNA-intron endonuclease complex"/>
    <property type="evidence" value="ECO:0007669"/>
    <property type="project" value="TreeGrafter"/>
</dbReference>
<feature type="region of interest" description="Disordered" evidence="3">
    <location>
        <begin position="1"/>
        <end position="20"/>
    </location>
</feature>
<evidence type="ECO:0000259" key="4">
    <source>
        <dbReference type="Pfam" id="PF12928"/>
    </source>
</evidence>
<dbReference type="InterPro" id="IPR024336">
    <property type="entry name" value="tRNA_splic_suSen54_N"/>
</dbReference>
<dbReference type="PaxDb" id="3827-XP_004493467.1"/>
<feature type="domain" description="tRNA-splicing endonuclease subunit Sen54 N-terminal" evidence="4">
    <location>
        <begin position="38"/>
        <end position="99"/>
    </location>
</feature>
<dbReference type="InterPro" id="IPR024337">
    <property type="entry name" value="tRNA_splic_suSen54"/>
</dbReference>